<proteinExistence type="predicted"/>
<name>A0A840S682_9BURK</name>
<dbReference type="EMBL" id="JACHHO010000001">
    <property type="protein sequence ID" value="MBB5203989.1"/>
    <property type="molecule type" value="Genomic_DNA"/>
</dbReference>
<dbReference type="SUPFAM" id="SSF48452">
    <property type="entry name" value="TPR-like"/>
    <property type="match status" value="1"/>
</dbReference>
<evidence type="ECO:0000313" key="4">
    <source>
        <dbReference type="Proteomes" id="UP000554837"/>
    </source>
</evidence>
<dbReference type="OrthoDB" id="8525350at2"/>
<protein>
    <submittedName>
        <fullName evidence="3">Tetratricopeptide (TPR) repeat protein</fullName>
    </submittedName>
</protein>
<dbReference type="Gene3D" id="1.25.40.10">
    <property type="entry name" value="Tetratricopeptide repeat domain"/>
    <property type="match status" value="1"/>
</dbReference>
<reference evidence="3 4" key="1">
    <citation type="submission" date="2020-08" db="EMBL/GenBank/DDBJ databases">
        <title>Genomic Encyclopedia of Type Strains, Phase IV (KMG-IV): sequencing the most valuable type-strain genomes for metagenomic binning, comparative biology and taxonomic classification.</title>
        <authorList>
            <person name="Goeker M."/>
        </authorList>
    </citation>
    <scope>NUCLEOTIDE SEQUENCE [LARGE SCALE GENOMIC DNA]</scope>
    <source>
        <strain evidence="3 4">DSM 23958</strain>
    </source>
</reference>
<keyword evidence="4" id="KW-1185">Reference proteome</keyword>
<dbReference type="AlphaFoldDB" id="A0A840S682"/>
<evidence type="ECO:0000313" key="3">
    <source>
        <dbReference type="EMBL" id="MBB5203989.1"/>
    </source>
</evidence>
<dbReference type="InterPro" id="IPR011990">
    <property type="entry name" value="TPR-like_helical_dom_sf"/>
</dbReference>
<accession>A0A840S682</accession>
<evidence type="ECO:0000256" key="2">
    <source>
        <dbReference type="SAM" id="SignalP"/>
    </source>
</evidence>
<dbReference type="RefSeq" id="WP_138857004.1">
    <property type="nucleotide sequence ID" value="NZ_CP040709.1"/>
</dbReference>
<comment type="caution">
    <text evidence="3">The sequence shown here is derived from an EMBL/GenBank/DDBJ whole genome shotgun (WGS) entry which is preliminary data.</text>
</comment>
<evidence type="ECO:0000256" key="1">
    <source>
        <dbReference type="SAM" id="MobiDB-lite"/>
    </source>
</evidence>
<feature type="signal peptide" evidence="2">
    <location>
        <begin position="1"/>
        <end position="21"/>
    </location>
</feature>
<feature type="region of interest" description="Disordered" evidence="1">
    <location>
        <begin position="206"/>
        <end position="240"/>
    </location>
</feature>
<organism evidence="3 4">
    <name type="scientific">Inhella inkyongensis</name>
    <dbReference type="NCBI Taxonomy" id="392593"/>
    <lineage>
        <taxon>Bacteria</taxon>
        <taxon>Pseudomonadati</taxon>
        <taxon>Pseudomonadota</taxon>
        <taxon>Betaproteobacteria</taxon>
        <taxon>Burkholderiales</taxon>
        <taxon>Sphaerotilaceae</taxon>
        <taxon>Inhella</taxon>
    </lineage>
</organism>
<gene>
    <name evidence="3" type="ORF">HNQ51_001282</name>
</gene>
<dbReference type="Proteomes" id="UP000554837">
    <property type="component" value="Unassembled WGS sequence"/>
</dbReference>
<keyword evidence="2" id="KW-0732">Signal</keyword>
<feature type="compositionally biased region" description="Low complexity" evidence="1">
    <location>
        <begin position="220"/>
        <end position="240"/>
    </location>
</feature>
<sequence length="240" mass="25943">MRRVLLSLGLGLMLLGQGAMAAVNNRPTASCGGFPRADNGPHDYTVVRDHRLHVVEEHHFTPNIESLISGNSSAFVSVEISFVLRAFPNHHRALMSIIRLGEKQKTDNPKGSQYSIPCWLERAVHFAPHDRITRMIYAGWLGKKGKLDDAVKQLEAAERLAEGNAFSLYNIGLVYLELGLFEPALAKAHQAQALGFNRTGLADSLKAAGKWREPPPPAEPASASAESSSEPASSSASAPS</sequence>
<feature type="chain" id="PRO_5032654131" evidence="2">
    <location>
        <begin position="22"/>
        <end position="240"/>
    </location>
</feature>